<dbReference type="EnsemblMetazoa" id="GMOY010532-RA">
    <property type="protein sequence ID" value="GMOY010532-PA"/>
    <property type="gene ID" value="GMOY010532"/>
</dbReference>
<keyword evidence="2" id="KW-1185">Reference proteome</keyword>
<organism evidence="1 2">
    <name type="scientific">Glossina morsitans morsitans</name>
    <name type="common">Savannah tsetse fly</name>
    <dbReference type="NCBI Taxonomy" id="37546"/>
    <lineage>
        <taxon>Eukaryota</taxon>
        <taxon>Metazoa</taxon>
        <taxon>Ecdysozoa</taxon>
        <taxon>Arthropoda</taxon>
        <taxon>Hexapoda</taxon>
        <taxon>Insecta</taxon>
        <taxon>Pterygota</taxon>
        <taxon>Neoptera</taxon>
        <taxon>Endopterygota</taxon>
        <taxon>Diptera</taxon>
        <taxon>Brachycera</taxon>
        <taxon>Muscomorpha</taxon>
        <taxon>Hippoboscoidea</taxon>
        <taxon>Glossinidae</taxon>
        <taxon>Glossina</taxon>
    </lineage>
</organism>
<sequence>MTQSMLTKKLPDVVNPDISALQEVLSSLTGHDKNVQIHFDEVYTDQRSVYSRSENRLCGRGYILKQKLAKTEEYWKVLVFGVRSMLTAFNLVLSAYPITHTDGYGYLIEENVKYAEAIGLEHYEQAVKRVRGAVDDNRE</sequence>
<proteinExistence type="predicted"/>
<protein>
    <submittedName>
        <fullName evidence="1">Uncharacterized protein</fullName>
    </submittedName>
</protein>
<dbReference type="VEuPathDB" id="VectorBase:GMOY010532"/>
<dbReference type="PhylomeDB" id="A0A1B0GB48"/>
<dbReference type="EMBL" id="CCAG010019320">
    <property type="status" value="NOT_ANNOTATED_CDS"/>
    <property type="molecule type" value="Genomic_DNA"/>
</dbReference>
<evidence type="ECO:0000313" key="1">
    <source>
        <dbReference type="EnsemblMetazoa" id="GMOY010532-PA"/>
    </source>
</evidence>
<evidence type="ECO:0000313" key="2">
    <source>
        <dbReference type="Proteomes" id="UP000092444"/>
    </source>
</evidence>
<dbReference type="AlphaFoldDB" id="A0A1B0GB48"/>
<name>A0A1B0GB48_GLOMM</name>
<dbReference type="Proteomes" id="UP000092444">
    <property type="component" value="Unassembled WGS sequence"/>
</dbReference>
<dbReference type="STRING" id="37546.A0A1B0GB48"/>
<dbReference type="EMBL" id="CCAG010019321">
    <property type="status" value="NOT_ANNOTATED_CDS"/>
    <property type="molecule type" value="Genomic_DNA"/>
</dbReference>
<reference evidence="1" key="1">
    <citation type="submission" date="2020-05" db="UniProtKB">
        <authorList>
            <consortium name="EnsemblMetazoa"/>
        </authorList>
    </citation>
    <scope>IDENTIFICATION</scope>
    <source>
        <strain evidence="1">Yale</strain>
    </source>
</reference>
<accession>A0A1B0GB48</accession>